<accession>A0A7Y0LZF7</accession>
<comment type="caution">
    <text evidence="4">The sequence shown here is derived from an EMBL/GenBank/DDBJ whole genome shotgun (WGS) entry which is preliminary data.</text>
</comment>
<evidence type="ECO:0000313" key="5">
    <source>
        <dbReference type="Proteomes" id="UP000562124"/>
    </source>
</evidence>
<comment type="subcellular location">
    <subcellularLocation>
        <location evidence="2">Cell membrane</location>
        <topology evidence="2">Multi-pass membrane protein</topology>
    </subcellularLocation>
</comment>
<comment type="similarity">
    <text evidence="1 2">Belongs to the BioY family.</text>
</comment>
<feature type="transmembrane region" description="Helical" evidence="3">
    <location>
        <begin position="91"/>
        <end position="114"/>
    </location>
</feature>
<feature type="transmembrane region" description="Helical" evidence="3">
    <location>
        <begin position="41"/>
        <end position="59"/>
    </location>
</feature>
<feature type="transmembrane region" description="Helical" evidence="3">
    <location>
        <begin position="195"/>
        <end position="212"/>
    </location>
</feature>
<dbReference type="EMBL" id="JABCJJ010000016">
    <property type="protein sequence ID" value="NMR20769.1"/>
    <property type="molecule type" value="Genomic_DNA"/>
</dbReference>
<keyword evidence="2 3" id="KW-0472">Membrane</keyword>
<dbReference type="RefSeq" id="WP_169325138.1">
    <property type="nucleotide sequence ID" value="NZ_JABCJJ010000016.1"/>
</dbReference>
<name>A0A7Y0LZF7_CELFI</name>
<keyword evidence="3" id="KW-0812">Transmembrane</keyword>
<dbReference type="Gene3D" id="1.10.1760.20">
    <property type="match status" value="1"/>
</dbReference>
<evidence type="ECO:0000256" key="2">
    <source>
        <dbReference type="PIRNR" id="PIRNR016661"/>
    </source>
</evidence>
<dbReference type="Pfam" id="PF02632">
    <property type="entry name" value="BioY"/>
    <property type="match status" value="1"/>
</dbReference>
<dbReference type="InterPro" id="IPR003784">
    <property type="entry name" value="BioY"/>
</dbReference>
<evidence type="ECO:0000313" key="4">
    <source>
        <dbReference type="EMBL" id="NMR20769.1"/>
    </source>
</evidence>
<dbReference type="AlphaFoldDB" id="A0A7Y0LZF7"/>
<feature type="transmembrane region" description="Helical" evidence="3">
    <location>
        <begin position="65"/>
        <end position="84"/>
    </location>
</feature>
<evidence type="ECO:0000256" key="1">
    <source>
        <dbReference type="ARBA" id="ARBA00010692"/>
    </source>
</evidence>
<feature type="transmembrane region" description="Helical" evidence="3">
    <location>
        <begin position="147"/>
        <end position="175"/>
    </location>
</feature>
<keyword evidence="2" id="KW-0813">Transport</keyword>
<dbReference type="GO" id="GO:0015225">
    <property type="term" value="F:biotin transmembrane transporter activity"/>
    <property type="evidence" value="ECO:0007669"/>
    <property type="project" value="UniProtKB-UniRule"/>
</dbReference>
<dbReference type="PANTHER" id="PTHR34295">
    <property type="entry name" value="BIOTIN TRANSPORTER BIOY"/>
    <property type="match status" value="1"/>
</dbReference>
<organism evidence="4 5">
    <name type="scientific">Cellulomonas fimi</name>
    <dbReference type="NCBI Taxonomy" id="1708"/>
    <lineage>
        <taxon>Bacteria</taxon>
        <taxon>Bacillati</taxon>
        <taxon>Actinomycetota</taxon>
        <taxon>Actinomycetes</taxon>
        <taxon>Micrococcales</taxon>
        <taxon>Cellulomonadaceae</taxon>
        <taxon>Cellulomonas</taxon>
    </lineage>
</organism>
<evidence type="ECO:0000256" key="3">
    <source>
        <dbReference type="SAM" id="Phobius"/>
    </source>
</evidence>
<sequence length="220" mass="21846">MPSVPENAPAAVPAGAPAAGPAVAAPTAAPLALRSSVATDVALVATFAALIAACAQLTIPVAGLAVPITGQTFAVMLAGVVLGARRGALAVLLYLAVGLAGLPVFAEATGGLAVVGKASFGYLVAFPFAAALAGLLAGYARRVRATLVPVVLFGAAMAGSLVFTHPIGITVMGWRGGLEPAEAIRFGALFLPGDVIKNALVAVVAAAIFRAFPDMLRQRR</sequence>
<keyword evidence="3" id="KW-1133">Transmembrane helix</keyword>
<dbReference type="PIRSF" id="PIRSF016661">
    <property type="entry name" value="BioY"/>
    <property type="match status" value="1"/>
</dbReference>
<gene>
    <name evidence="4" type="ORF">HIR71_11160</name>
</gene>
<protein>
    <recommendedName>
        <fullName evidence="2">Biotin transporter</fullName>
    </recommendedName>
</protein>
<dbReference type="GO" id="GO:0005886">
    <property type="term" value="C:plasma membrane"/>
    <property type="evidence" value="ECO:0007669"/>
    <property type="project" value="UniProtKB-SubCell"/>
</dbReference>
<dbReference type="PANTHER" id="PTHR34295:SF1">
    <property type="entry name" value="BIOTIN TRANSPORTER BIOY"/>
    <property type="match status" value="1"/>
</dbReference>
<feature type="transmembrane region" description="Helical" evidence="3">
    <location>
        <begin position="120"/>
        <end position="140"/>
    </location>
</feature>
<proteinExistence type="inferred from homology"/>
<dbReference type="Proteomes" id="UP000562124">
    <property type="component" value="Unassembled WGS sequence"/>
</dbReference>
<keyword evidence="5" id="KW-1185">Reference proteome</keyword>
<reference evidence="4 5" key="1">
    <citation type="submission" date="2020-04" db="EMBL/GenBank/DDBJ databases">
        <title>Sequencing and Assembly of C. fimi.</title>
        <authorList>
            <person name="Ramsey A.R."/>
        </authorList>
    </citation>
    <scope>NUCLEOTIDE SEQUENCE [LARGE SCALE GENOMIC DNA]</scope>
    <source>
        <strain evidence="4 5">SB</strain>
    </source>
</reference>
<keyword evidence="2" id="KW-1003">Cell membrane</keyword>